<dbReference type="PRINTS" id="PR00601">
    <property type="entry name" value="BACFERRITIN"/>
</dbReference>
<name>A0ABX5MAC4_9PROT</name>
<evidence type="ECO:0000313" key="10">
    <source>
        <dbReference type="Proteomes" id="UP000247780"/>
    </source>
</evidence>
<evidence type="ECO:0000313" key="9">
    <source>
        <dbReference type="EMBL" id="PXV83960.1"/>
    </source>
</evidence>
<evidence type="ECO:0000256" key="7">
    <source>
        <dbReference type="PIRNR" id="PIRNR002560"/>
    </source>
</evidence>
<evidence type="ECO:0000256" key="5">
    <source>
        <dbReference type="ARBA" id="ARBA00022723"/>
    </source>
</evidence>
<keyword evidence="4" id="KW-0349">Heme</keyword>
<protein>
    <recommendedName>
        <fullName evidence="7">Bacterioferritin</fullName>
    </recommendedName>
</protein>
<evidence type="ECO:0000256" key="4">
    <source>
        <dbReference type="ARBA" id="ARBA00022617"/>
    </source>
</evidence>
<keyword evidence="6 7" id="KW-0408">Iron</keyword>
<dbReference type="PROSITE" id="PS50905">
    <property type="entry name" value="FERRITIN_LIKE"/>
    <property type="match status" value="1"/>
</dbReference>
<comment type="similarity">
    <text evidence="2 7">Belongs to the bacterioferritin family.</text>
</comment>
<feature type="domain" description="Ferritin-like diiron" evidence="8">
    <location>
        <begin position="1"/>
        <end position="140"/>
    </location>
</feature>
<dbReference type="Pfam" id="PF00210">
    <property type="entry name" value="Ferritin"/>
    <property type="match status" value="1"/>
</dbReference>
<keyword evidence="5 7" id="KW-0479">Metal-binding</keyword>
<evidence type="ECO:0000259" key="8">
    <source>
        <dbReference type="PROSITE" id="PS50905"/>
    </source>
</evidence>
<proteinExistence type="inferred from homology"/>
<dbReference type="PIRSF" id="PIRSF002560">
    <property type="entry name" value="Bacterioferritin"/>
    <property type="match status" value="1"/>
</dbReference>
<dbReference type="PANTHER" id="PTHR30295">
    <property type="entry name" value="BACTERIOFERRITIN"/>
    <property type="match status" value="1"/>
</dbReference>
<evidence type="ECO:0000256" key="2">
    <source>
        <dbReference type="ARBA" id="ARBA00008093"/>
    </source>
</evidence>
<sequence>MAVDPRTLGWLARALNHEMGAVQQYLAQSVLARLWGDVELAAHLRAEAMEELEHAELLIERQILLGVAPCGGQLPVVRLGRNAQELFAHDQQMEVQAVQLYVNALMHAQRLRDQDSIALFQSLLAQEQEHLEHIAHTKSG</sequence>
<evidence type="ECO:0000256" key="3">
    <source>
        <dbReference type="ARBA" id="ARBA00022434"/>
    </source>
</evidence>
<comment type="caution">
    <text evidence="9">The sequence shown here is derived from an EMBL/GenBank/DDBJ whole genome shotgun (WGS) entry which is preliminary data.</text>
</comment>
<dbReference type="InterPro" id="IPR012347">
    <property type="entry name" value="Ferritin-like"/>
</dbReference>
<accession>A0ABX5MAC4</accession>
<dbReference type="Proteomes" id="UP000247780">
    <property type="component" value="Unassembled WGS sequence"/>
</dbReference>
<dbReference type="Gene3D" id="1.20.1260.10">
    <property type="match status" value="1"/>
</dbReference>
<dbReference type="InterPro" id="IPR002024">
    <property type="entry name" value="Bacterioferritin"/>
</dbReference>
<dbReference type="InterPro" id="IPR009040">
    <property type="entry name" value="Ferritin-like_diiron"/>
</dbReference>
<dbReference type="SUPFAM" id="SSF47240">
    <property type="entry name" value="Ferritin-like"/>
    <property type="match status" value="1"/>
</dbReference>
<dbReference type="InterPro" id="IPR008331">
    <property type="entry name" value="Ferritin_DPS_dom"/>
</dbReference>
<dbReference type="InterPro" id="IPR009078">
    <property type="entry name" value="Ferritin-like_SF"/>
</dbReference>
<reference evidence="9 10" key="1">
    <citation type="submission" date="2018-04" db="EMBL/GenBank/DDBJ databases">
        <title>Active sludge and wastewater microbial communities from Klosterneuburg, Austria.</title>
        <authorList>
            <person name="Wagner M."/>
        </authorList>
    </citation>
    <scope>NUCLEOTIDE SEQUENCE [LARGE SCALE GENOMIC DNA]</scope>
    <source>
        <strain evidence="9 10">Nm 57</strain>
    </source>
</reference>
<organism evidence="9 10">
    <name type="scientific">Nitrosomonas eutropha</name>
    <dbReference type="NCBI Taxonomy" id="916"/>
    <lineage>
        <taxon>Bacteria</taxon>
        <taxon>Pseudomonadati</taxon>
        <taxon>Pseudomonadota</taxon>
        <taxon>Betaproteobacteria</taxon>
        <taxon>Nitrosomonadales</taxon>
        <taxon>Nitrosomonadaceae</taxon>
        <taxon>Nitrosomonas</taxon>
    </lineage>
</organism>
<evidence type="ECO:0000256" key="1">
    <source>
        <dbReference type="ARBA" id="ARBA00001970"/>
    </source>
</evidence>
<dbReference type="EMBL" id="QICQ01000002">
    <property type="protein sequence ID" value="PXV83960.1"/>
    <property type="molecule type" value="Genomic_DNA"/>
</dbReference>
<dbReference type="RefSeq" id="WP_011633904.1">
    <property type="nucleotide sequence ID" value="NZ_FNYF01000003.1"/>
</dbReference>
<keyword evidence="3 7" id="KW-0409">Iron storage</keyword>
<dbReference type="PANTHER" id="PTHR30295:SF0">
    <property type="entry name" value="BACTERIOFERRITIN"/>
    <property type="match status" value="1"/>
</dbReference>
<evidence type="ECO:0000256" key="6">
    <source>
        <dbReference type="ARBA" id="ARBA00023004"/>
    </source>
</evidence>
<comment type="cofactor">
    <cofactor evidence="1">
        <name>heme b</name>
        <dbReference type="ChEBI" id="CHEBI:60344"/>
    </cofactor>
</comment>
<gene>
    <name evidence="9" type="ORF">C8R14_10279</name>
</gene>
<keyword evidence="10" id="KW-1185">Reference proteome</keyword>